<feature type="binding site" evidence="6">
    <location>
        <position position="364"/>
    </location>
    <ligand>
        <name>Mg(2+)</name>
        <dbReference type="ChEBI" id="CHEBI:18420"/>
    </ligand>
</feature>
<dbReference type="GO" id="GO:0005737">
    <property type="term" value="C:cytoplasm"/>
    <property type="evidence" value="ECO:0007669"/>
    <property type="project" value="UniProtKB-SubCell"/>
</dbReference>
<dbReference type="PANTHER" id="PTHR21060">
    <property type="entry name" value="ACETATE KINASE"/>
    <property type="match status" value="1"/>
</dbReference>
<dbReference type="PROSITE" id="PS01075">
    <property type="entry name" value="ACETATE_KINASE_1"/>
    <property type="match status" value="1"/>
</dbReference>
<dbReference type="Pfam" id="PF00871">
    <property type="entry name" value="Acetate_kinase"/>
    <property type="match status" value="1"/>
</dbReference>
<comment type="similarity">
    <text evidence="1 6 7">Belongs to the acetokinase family.</text>
</comment>
<feature type="binding site" evidence="6">
    <location>
        <begin position="186"/>
        <end position="190"/>
    </location>
    <ligand>
        <name>ATP</name>
        <dbReference type="ChEBI" id="CHEBI:30616"/>
    </ligand>
</feature>
<evidence type="ECO:0000256" key="5">
    <source>
        <dbReference type="ARBA" id="ARBA00022840"/>
    </source>
</evidence>
<dbReference type="InterPro" id="IPR004372">
    <property type="entry name" value="Ac/propionate_kinase"/>
</dbReference>
<gene>
    <name evidence="8" type="primary">ackA_2</name>
    <name evidence="6" type="synonym">ackA</name>
    <name evidence="8" type="ORF">Pan14r_52870</name>
</gene>
<evidence type="ECO:0000256" key="7">
    <source>
        <dbReference type="RuleBase" id="RU003835"/>
    </source>
</evidence>
<feature type="active site" description="Proton donor/acceptor" evidence="6">
    <location>
        <position position="123"/>
    </location>
</feature>
<comment type="pathway">
    <text evidence="6">Metabolic intermediate biosynthesis; acetyl-CoA biosynthesis; acetyl-CoA from acetate: step 1/2.</text>
</comment>
<dbReference type="PANTHER" id="PTHR21060:SF15">
    <property type="entry name" value="ACETATE KINASE-RELATED"/>
    <property type="match status" value="1"/>
</dbReference>
<dbReference type="NCBIfam" id="TIGR00016">
    <property type="entry name" value="ackA"/>
    <property type="match status" value="1"/>
</dbReference>
<evidence type="ECO:0000256" key="3">
    <source>
        <dbReference type="ARBA" id="ARBA00022741"/>
    </source>
</evidence>
<dbReference type="InterPro" id="IPR043129">
    <property type="entry name" value="ATPase_NBD"/>
</dbReference>
<dbReference type="GO" id="GO:0005524">
    <property type="term" value="F:ATP binding"/>
    <property type="evidence" value="ECO:0007669"/>
    <property type="project" value="UniProtKB-KW"/>
</dbReference>
<comment type="catalytic activity">
    <reaction evidence="6">
        <text>acetate + ATP = acetyl phosphate + ADP</text>
        <dbReference type="Rhea" id="RHEA:11352"/>
        <dbReference type="ChEBI" id="CHEBI:22191"/>
        <dbReference type="ChEBI" id="CHEBI:30089"/>
        <dbReference type="ChEBI" id="CHEBI:30616"/>
        <dbReference type="ChEBI" id="CHEBI:456216"/>
        <dbReference type="EC" id="2.7.2.1"/>
    </reaction>
</comment>
<keyword evidence="6" id="KW-0963">Cytoplasm</keyword>
<keyword evidence="5 6" id="KW-0067">ATP-binding</keyword>
<comment type="function">
    <text evidence="6">Catalyzes the formation of acetyl phosphate from acetate and ATP. Can also catalyze the reverse reaction.</text>
</comment>
<feature type="site" description="Transition state stabilizer" evidence="6">
    <location>
        <position position="219"/>
    </location>
</feature>
<evidence type="ECO:0000313" key="8">
    <source>
        <dbReference type="EMBL" id="TWT65738.1"/>
    </source>
</evidence>
<proteinExistence type="inferred from homology"/>
<protein>
    <recommendedName>
        <fullName evidence="6">Acetate kinase</fullName>
        <ecNumber evidence="6">2.7.2.1</ecNumber>
    </recommendedName>
    <alternativeName>
        <fullName evidence="6">Acetokinase</fullName>
    </alternativeName>
</protein>
<dbReference type="PRINTS" id="PR00471">
    <property type="entry name" value="ACETATEKNASE"/>
</dbReference>
<evidence type="ECO:0000256" key="1">
    <source>
        <dbReference type="ARBA" id="ARBA00008748"/>
    </source>
</evidence>
<keyword evidence="4 6" id="KW-0418">Kinase</keyword>
<dbReference type="InterPro" id="IPR023865">
    <property type="entry name" value="Aliphatic_acid_kinase_CS"/>
</dbReference>
<comment type="caution">
    <text evidence="8">The sequence shown here is derived from an EMBL/GenBank/DDBJ whole genome shotgun (WGS) entry which is preliminary data.</text>
</comment>
<evidence type="ECO:0000256" key="6">
    <source>
        <dbReference type="HAMAP-Rule" id="MF_00020"/>
    </source>
</evidence>
<dbReference type="Proteomes" id="UP000317238">
    <property type="component" value="Unassembled WGS sequence"/>
</dbReference>
<comment type="cofactor">
    <cofactor evidence="6">
        <name>Mg(2+)</name>
        <dbReference type="ChEBI" id="CHEBI:18420"/>
    </cofactor>
    <cofactor evidence="6">
        <name>Mn(2+)</name>
        <dbReference type="ChEBI" id="CHEBI:29035"/>
    </cofactor>
    <text evidence="6">Mg(2+). Can also accept Mn(2+).</text>
</comment>
<comment type="subcellular location">
    <subcellularLocation>
        <location evidence="6">Cytoplasm</location>
    </subcellularLocation>
</comment>
<accession>A0A5C5XSU0</accession>
<evidence type="ECO:0000313" key="9">
    <source>
        <dbReference type="Proteomes" id="UP000317238"/>
    </source>
</evidence>
<organism evidence="8 9">
    <name type="scientific">Crateriforma conspicua</name>
    <dbReference type="NCBI Taxonomy" id="2527996"/>
    <lineage>
        <taxon>Bacteria</taxon>
        <taxon>Pseudomonadati</taxon>
        <taxon>Planctomycetota</taxon>
        <taxon>Planctomycetia</taxon>
        <taxon>Planctomycetales</taxon>
        <taxon>Planctomycetaceae</taxon>
        <taxon>Crateriforma</taxon>
    </lineage>
</organism>
<reference evidence="8 9" key="1">
    <citation type="submission" date="2019-02" db="EMBL/GenBank/DDBJ databases">
        <title>Deep-cultivation of Planctomycetes and their phenomic and genomic characterization uncovers novel biology.</title>
        <authorList>
            <person name="Wiegand S."/>
            <person name="Jogler M."/>
            <person name="Boedeker C."/>
            <person name="Pinto D."/>
            <person name="Vollmers J."/>
            <person name="Rivas-Marin E."/>
            <person name="Kohn T."/>
            <person name="Peeters S.H."/>
            <person name="Heuer A."/>
            <person name="Rast P."/>
            <person name="Oberbeckmann S."/>
            <person name="Bunk B."/>
            <person name="Jeske O."/>
            <person name="Meyerdierks A."/>
            <person name="Storesund J.E."/>
            <person name="Kallscheuer N."/>
            <person name="Luecker S."/>
            <person name="Lage O.M."/>
            <person name="Pohl T."/>
            <person name="Merkel B.J."/>
            <person name="Hornburger P."/>
            <person name="Mueller R.-W."/>
            <person name="Bruemmer F."/>
            <person name="Labrenz M."/>
            <person name="Spormann A.M."/>
            <person name="Op Den Camp H."/>
            <person name="Overmann J."/>
            <person name="Amann R."/>
            <person name="Jetten M.S.M."/>
            <person name="Mascher T."/>
            <person name="Medema M.H."/>
            <person name="Devos D.P."/>
            <person name="Kaster A.-K."/>
            <person name="Ovreas L."/>
            <person name="Rohde M."/>
            <person name="Galperin M.Y."/>
            <person name="Jogler C."/>
        </authorList>
    </citation>
    <scope>NUCLEOTIDE SEQUENCE [LARGE SCALE GENOMIC DNA]</scope>
    <source>
        <strain evidence="8 9">Pan14r</strain>
    </source>
</reference>
<feature type="binding site" evidence="6">
    <location>
        <position position="14"/>
    </location>
    <ligand>
        <name>ATP</name>
        <dbReference type="ChEBI" id="CHEBI:30616"/>
    </ligand>
</feature>
<dbReference type="SUPFAM" id="SSF53067">
    <property type="entry name" value="Actin-like ATPase domain"/>
    <property type="match status" value="2"/>
</dbReference>
<comment type="subunit">
    <text evidence="6">Homodimer.</text>
</comment>
<dbReference type="GO" id="GO:0008776">
    <property type="term" value="F:acetate kinase activity"/>
    <property type="evidence" value="ECO:0007669"/>
    <property type="project" value="UniProtKB-UniRule"/>
</dbReference>
<keyword evidence="9" id="KW-1185">Reference proteome</keyword>
<dbReference type="HAMAP" id="MF_00020">
    <property type="entry name" value="Acetate_kinase"/>
    <property type="match status" value="1"/>
</dbReference>
<keyword evidence="2 6" id="KW-0808">Transferase</keyword>
<dbReference type="GO" id="GO:0006083">
    <property type="term" value="P:acetate metabolic process"/>
    <property type="evidence" value="ECO:0007669"/>
    <property type="project" value="TreeGrafter"/>
</dbReference>
<dbReference type="GO" id="GO:0006085">
    <property type="term" value="P:acetyl-CoA biosynthetic process"/>
    <property type="evidence" value="ECO:0007669"/>
    <property type="project" value="UniProtKB-UniRule"/>
</dbReference>
<dbReference type="OrthoDB" id="9802453at2"/>
<dbReference type="RefSeq" id="WP_146440981.1">
    <property type="nucleotide sequence ID" value="NZ_SJPL01000002.1"/>
</dbReference>
<evidence type="ECO:0000256" key="4">
    <source>
        <dbReference type="ARBA" id="ARBA00022777"/>
    </source>
</evidence>
<dbReference type="AlphaFoldDB" id="A0A5C5XSU0"/>
<feature type="site" description="Transition state stabilizer" evidence="6">
    <location>
        <position position="155"/>
    </location>
</feature>
<dbReference type="UniPathway" id="UPA00340">
    <property type="reaction ID" value="UER00458"/>
</dbReference>
<evidence type="ECO:0000256" key="2">
    <source>
        <dbReference type="ARBA" id="ARBA00022679"/>
    </source>
</evidence>
<keyword evidence="3 6" id="KW-0547">Nucleotide-binding</keyword>
<feature type="binding site" evidence="6">
    <location>
        <begin position="260"/>
        <end position="262"/>
    </location>
    <ligand>
        <name>ATP</name>
        <dbReference type="ChEBI" id="CHEBI:30616"/>
    </ligand>
</feature>
<feature type="binding site" evidence="6">
    <location>
        <begin position="308"/>
        <end position="312"/>
    </location>
    <ligand>
        <name>ATP</name>
        <dbReference type="ChEBI" id="CHEBI:30616"/>
    </ligand>
</feature>
<sequence length="379" mass="41109">MNVLVVNVGSTTLKYACIDTQRRERLTEGLIDRIGQDGGDAPDHMTAVQDALQKHADIEFTAIGHRVVQGGDRFTEPTRVTDQVRSDMVELDPLAPLHNPPARRVIDHIATTSASIPQVLVFDTAYFSTLPPVAYRYAVPDSVYVDHGVRKYGMHGTSHQYVTGLALDHLAAQGIDRTSAKVITLHLGGGASATASIGGRAIDTSMGLTPLEGLVMATRCGDIDPSVPIYLMRTAGWTVDQVERVLIKESGLLGLCGQADMRRALEAATDDDESAKLAIDIYVRRLHKYVGSYFAVLGGLDALVFTAGIGENSAEIRRRVVEPLHHLGLRMDLPVNAWAKPDVQTIDLSSDDATVRTLVVPTDEEWAIARQTADLIDGR</sequence>
<feature type="binding site" evidence="6">
    <location>
        <position position="7"/>
    </location>
    <ligand>
        <name>Mg(2+)</name>
        <dbReference type="ChEBI" id="CHEBI:18420"/>
    </ligand>
</feature>
<keyword evidence="6" id="KW-0460">Magnesium</keyword>
<dbReference type="Gene3D" id="3.30.420.40">
    <property type="match status" value="2"/>
</dbReference>
<keyword evidence="6" id="KW-0479">Metal-binding</keyword>
<dbReference type="PIRSF" id="PIRSF000722">
    <property type="entry name" value="Acetate_prop_kin"/>
    <property type="match status" value="1"/>
</dbReference>
<dbReference type="InterPro" id="IPR000890">
    <property type="entry name" value="Aliphatic_acid_kin_short-chain"/>
</dbReference>
<dbReference type="GO" id="GO:0000287">
    <property type="term" value="F:magnesium ion binding"/>
    <property type="evidence" value="ECO:0007669"/>
    <property type="project" value="UniProtKB-UniRule"/>
</dbReference>
<dbReference type="EMBL" id="SJPL01000002">
    <property type="protein sequence ID" value="TWT65738.1"/>
    <property type="molecule type" value="Genomic_DNA"/>
</dbReference>
<dbReference type="PROSITE" id="PS01076">
    <property type="entry name" value="ACETATE_KINASE_2"/>
    <property type="match status" value="1"/>
</dbReference>
<feature type="binding site" evidence="6">
    <location>
        <position position="66"/>
    </location>
    <ligand>
        <name>substrate</name>
    </ligand>
</feature>
<name>A0A5C5XSU0_9PLAN</name>
<dbReference type="EC" id="2.7.2.1" evidence="6"/>